<dbReference type="AlphaFoldDB" id="A0A6C0CBB7"/>
<sequence length="67" mass="8031">MMDETLYKARIADLASNLIAHSYVYVTINKQSNKVVLYIKNNENYNELNDDDKYNVMLYLQRYYVNL</sequence>
<organism evidence="1">
    <name type="scientific">viral metagenome</name>
    <dbReference type="NCBI Taxonomy" id="1070528"/>
    <lineage>
        <taxon>unclassified sequences</taxon>
        <taxon>metagenomes</taxon>
        <taxon>organismal metagenomes</taxon>
    </lineage>
</organism>
<reference evidence="1" key="1">
    <citation type="journal article" date="2020" name="Nature">
        <title>Giant virus diversity and host interactions through global metagenomics.</title>
        <authorList>
            <person name="Schulz F."/>
            <person name="Roux S."/>
            <person name="Paez-Espino D."/>
            <person name="Jungbluth S."/>
            <person name="Walsh D.A."/>
            <person name="Denef V.J."/>
            <person name="McMahon K.D."/>
            <person name="Konstantinidis K.T."/>
            <person name="Eloe-Fadrosh E.A."/>
            <person name="Kyrpides N.C."/>
            <person name="Woyke T."/>
        </authorList>
    </citation>
    <scope>NUCLEOTIDE SEQUENCE</scope>
    <source>
        <strain evidence="1">GVMAG-M-3300020523-10</strain>
    </source>
</reference>
<proteinExistence type="predicted"/>
<dbReference type="EMBL" id="MN739379">
    <property type="protein sequence ID" value="QHT01633.1"/>
    <property type="molecule type" value="Genomic_DNA"/>
</dbReference>
<evidence type="ECO:0000313" key="1">
    <source>
        <dbReference type="EMBL" id="QHT01633.1"/>
    </source>
</evidence>
<protein>
    <submittedName>
        <fullName evidence="1">Uncharacterized protein</fullName>
    </submittedName>
</protein>
<name>A0A6C0CBB7_9ZZZZ</name>
<accession>A0A6C0CBB7</accession>